<feature type="compositionally biased region" description="Basic and acidic residues" evidence="1">
    <location>
        <begin position="138"/>
        <end position="156"/>
    </location>
</feature>
<dbReference type="RefSeq" id="WP_328739955.1">
    <property type="nucleotide sequence ID" value="NZ_CP108036.1"/>
</dbReference>
<evidence type="ECO:0000313" key="2">
    <source>
        <dbReference type="EMBL" id="WUN81233.1"/>
    </source>
</evidence>
<dbReference type="Proteomes" id="UP001432312">
    <property type="component" value="Chromosome"/>
</dbReference>
<accession>A0ABZ1QEZ8</accession>
<feature type="region of interest" description="Disordered" evidence="1">
    <location>
        <begin position="135"/>
        <end position="169"/>
    </location>
</feature>
<organism evidence="2 3">
    <name type="scientific">Streptomyces erythrochromogenes</name>
    <dbReference type="NCBI Taxonomy" id="285574"/>
    <lineage>
        <taxon>Bacteria</taxon>
        <taxon>Bacillati</taxon>
        <taxon>Actinomycetota</taxon>
        <taxon>Actinomycetes</taxon>
        <taxon>Kitasatosporales</taxon>
        <taxon>Streptomycetaceae</taxon>
        <taxon>Streptomyces</taxon>
    </lineage>
</organism>
<protein>
    <submittedName>
        <fullName evidence="2">Uncharacterized protein</fullName>
    </submittedName>
</protein>
<gene>
    <name evidence="2" type="ORF">OHA91_23570</name>
</gene>
<evidence type="ECO:0000256" key="1">
    <source>
        <dbReference type="SAM" id="MobiDB-lite"/>
    </source>
</evidence>
<evidence type="ECO:0000313" key="3">
    <source>
        <dbReference type="Proteomes" id="UP001432312"/>
    </source>
</evidence>
<dbReference type="EMBL" id="CP108036">
    <property type="protein sequence ID" value="WUN81233.1"/>
    <property type="molecule type" value="Genomic_DNA"/>
</dbReference>
<proteinExistence type="predicted"/>
<keyword evidence="3" id="KW-1185">Reference proteome</keyword>
<dbReference type="GeneID" id="95499080"/>
<name>A0ABZ1QEZ8_9ACTN</name>
<sequence length="169" mass="17907">MAEDNGGILAVGLSGDVAASIRAQAEAQARAAALQIQYDDMKDYQKLVDGLLTKLQDSPAHHGTLADGTMPAGVLGTGFPAAEKLNKSYTTVHSELQKLSKGLAVQIEALGIAVQSAGKGYSEVDEETRRRMAVISKQARDEYVPERDPYTEEKGVSSEPNGKKGAVYG</sequence>
<reference evidence="2" key="1">
    <citation type="submission" date="2022-10" db="EMBL/GenBank/DDBJ databases">
        <title>The complete genomes of actinobacterial strains from the NBC collection.</title>
        <authorList>
            <person name="Joergensen T.S."/>
            <person name="Alvarez Arevalo M."/>
            <person name="Sterndorff E.B."/>
            <person name="Faurdal D."/>
            <person name="Vuksanovic O."/>
            <person name="Mourched A.-S."/>
            <person name="Charusanti P."/>
            <person name="Shaw S."/>
            <person name="Blin K."/>
            <person name="Weber T."/>
        </authorList>
    </citation>
    <scope>NUCLEOTIDE SEQUENCE</scope>
    <source>
        <strain evidence="2">NBC_00303</strain>
    </source>
</reference>